<dbReference type="KEGG" id="clu:CLUG_02143"/>
<dbReference type="EMBL" id="CH408077">
    <property type="protein sequence ID" value="EEQ38020.1"/>
    <property type="molecule type" value="Genomic_DNA"/>
</dbReference>
<dbReference type="AlphaFoldDB" id="C4Y1R1"/>
<evidence type="ECO:0000313" key="2">
    <source>
        <dbReference type="EMBL" id="EEQ38020.1"/>
    </source>
</evidence>
<reference evidence="2 3" key="1">
    <citation type="journal article" date="2009" name="Nature">
        <title>Evolution of pathogenicity and sexual reproduction in eight Candida genomes.</title>
        <authorList>
            <person name="Butler G."/>
            <person name="Rasmussen M.D."/>
            <person name="Lin M.F."/>
            <person name="Santos M.A."/>
            <person name="Sakthikumar S."/>
            <person name="Munro C.A."/>
            <person name="Rheinbay E."/>
            <person name="Grabherr M."/>
            <person name="Forche A."/>
            <person name="Reedy J.L."/>
            <person name="Agrafioti I."/>
            <person name="Arnaud M.B."/>
            <person name="Bates S."/>
            <person name="Brown A.J."/>
            <person name="Brunke S."/>
            <person name="Costanzo M.C."/>
            <person name="Fitzpatrick D.A."/>
            <person name="de Groot P.W."/>
            <person name="Harris D."/>
            <person name="Hoyer L.L."/>
            <person name="Hube B."/>
            <person name="Klis F.M."/>
            <person name="Kodira C."/>
            <person name="Lennard N."/>
            <person name="Logue M.E."/>
            <person name="Martin R."/>
            <person name="Neiman A.M."/>
            <person name="Nikolaou E."/>
            <person name="Quail M.A."/>
            <person name="Quinn J."/>
            <person name="Santos M.C."/>
            <person name="Schmitzberger F.F."/>
            <person name="Sherlock G."/>
            <person name="Shah P."/>
            <person name="Silverstein K.A."/>
            <person name="Skrzypek M.S."/>
            <person name="Soll D."/>
            <person name="Staggs R."/>
            <person name="Stansfield I."/>
            <person name="Stumpf M.P."/>
            <person name="Sudbery P.E."/>
            <person name="Srikantha T."/>
            <person name="Zeng Q."/>
            <person name="Berman J."/>
            <person name="Berriman M."/>
            <person name="Heitman J."/>
            <person name="Gow N.A."/>
            <person name="Lorenz M.C."/>
            <person name="Birren B.W."/>
            <person name="Kellis M."/>
            <person name="Cuomo C.A."/>
        </authorList>
    </citation>
    <scope>NUCLEOTIDE SEQUENCE [LARGE SCALE GENOMIC DNA]</scope>
    <source>
        <strain evidence="2 3">ATCC 42720</strain>
    </source>
</reference>
<accession>C4Y1R1</accession>
<dbReference type="InParanoid" id="C4Y1R1"/>
<evidence type="ECO:0000256" key="1">
    <source>
        <dbReference type="SAM" id="MobiDB-lite"/>
    </source>
</evidence>
<gene>
    <name evidence="2" type="ORF">CLUG_02143</name>
</gene>
<dbReference type="Proteomes" id="UP000007703">
    <property type="component" value="Unassembled WGS sequence"/>
</dbReference>
<feature type="region of interest" description="Disordered" evidence="1">
    <location>
        <begin position="470"/>
        <end position="502"/>
    </location>
</feature>
<feature type="compositionally biased region" description="Basic residues" evidence="1">
    <location>
        <begin position="57"/>
        <end position="66"/>
    </location>
</feature>
<organism evidence="2 3">
    <name type="scientific">Clavispora lusitaniae (strain ATCC 42720)</name>
    <name type="common">Yeast</name>
    <name type="synonym">Candida lusitaniae</name>
    <dbReference type="NCBI Taxonomy" id="306902"/>
    <lineage>
        <taxon>Eukaryota</taxon>
        <taxon>Fungi</taxon>
        <taxon>Dikarya</taxon>
        <taxon>Ascomycota</taxon>
        <taxon>Saccharomycotina</taxon>
        <taxon>Pichiomycetes</taxon>
        <taxon>Metschnikowiaceae</taxon>
        <taxon>Clavispora</taxon>
    </lineage>
</organism>
<feature type="region of interest" description="Disordered" evidence="1">
    <location>
        <begin position="56"/>
        <end position="82"/>
    </location>
</feature>
<name>C4Y1R1_CLAL4</name>
<proteinExistence type="predicted"/>
<feature type="compositionally biased region" description="Basic residues" evidence="1">
    <location>
        <begin position="473"/>
        <end position="489"/>
    </location>
</feature>
<evidence type="ECO:0000313" key="3">
    <source>
        <dbReference type="Proteomes" id="UP000007703"/>
    </source>
</evidence>
<protein>
    <submittedName>
        <fullName evidence="2">Uncharacterized protein</fullName>
    </submittedName>
</protein>
<dbReference type="VEuPathDB" id="FungiDB:CLUG_02143"/>
<sequence length="527" mass="56257">MTHGSTKYRTVLFASYRLVNLPFSVASLSHHGHEGSTKAKQGRRAIVGGATLFGARQRQRQRRARRGGAGARGRTGRRASAAARHGRVVVRVVCVVSAVHTGPLGVCIKAVSLWIDGALDVLQGALGGVRKLVFGLPDIGFFWAFGERKTGVVAAVAGGVFRRRKSLLEVVKVVVGGDGLVVQRDSHQAVVVALHGILVHKTARENRQHLVGENGQDFSERSGGDLVAAKLGEEQRDGVVVVGLDLLVVAGRGEGRAAAPRVVVEAKHVHTGHLVVATVEVVRRLQAVLLDVGGRVAHRDKTQVCVASERLDVTHHGLDVDGGRRGVGVVDHLVAGKETQRVVVLGHELDRGQNLVQVHGVVGALGALVTRNQRLGHVDVQNQVDARVRQSSHALVVVGGVVDGVDTDGVDAKLLEVLDVTLARGRVGQRVVEFARAAGSVVEAPHVEAVSGALDEKGIALDFDRVERIGEKRQRKQKPPHRKAKGRKERGKEEEGKKVAWSHIGSSGRRPIIYMGSAKGCAPWPNM</sequence>
<dbReference type="HOGENOM" id="CLU_516780_0_0_1"/>